<dbReference type="InterPro" id="IPR007037">
    <property type="entry name" value="SIP_rossman_dom"/>
</dbReference>
<sequence>MMSKRKPPRILTVVRKEQLTPHMLRVTFGGIGLHGFPENQEGAHVKVLIPQGDIDPAEFVAEVEGGQRPVMRTYTVRHHRADENELDIDFAIHGDGGPASNWALAALPGDYIGLFGPGPKKMTYLDADWFLLAADMTAIPAAAAALEELPKDAVGTAVFEITSEDDRQKIDAPVGIDIHWLVHENPKQRSYQQSDFIRKMRWRPGYPSIFVAGESGVVKELRTHLYQERGIPKEDTYVSAYWKIGLEEDAHQIQKRMAAA</sequence>
<feature type="domain" description="FAD-binding FR-type" evidence="2">
    <location>
        <begin position="6"/>
        <end position="126"/>
    </location>
</feature>
<reference evidence="3 4" key="1">
    <citation type="submission" date="2015-03" db="EMBL/GenBank/DDBJ databases">
        <title>Genome Sequence of Kiloniella spongiae MEBiC09566, isolated from a marine sponge.</title>
        <authorList>
            <person name="Shao Z."/>
            <person name="Wang L."/>
            <person name="Li X."/>
        </authorList>
    </citation>
    <scope>NUCLEOTIDE SEQUENCE [LARGE SCALE GENOMIC DNA]</scope>
    <source>
        <strain evidence="3 4">MEBiC09566</strain>
    </source>
</reference>
<dbReference type="GO" id="GO:0016491">
    <property type="term" value="F:oxidoreductase activity"/>
    <property type="evidence" value="ECO:0007669"/>
    <property type="project" value="InterPro"/>
</dbReference>
<dbReference type="InterPro" id="IPR017938">
    <property type="entry name" value="Riboflavin_synthase-like_b-brl"/>
</dbReference>
<gene>
    <name evidence="3" type="ORF">WH96_04335</name>
</gene>
<dbReference type="Pfam" id="PF04954">
    <property type="entry name" value="SIP"/>
    <property type="match status" value="1"/>
</dbReference>
<dbReference type="InterPro" id="IPR013113">
    <property type="entry name" value="SIP_FAD-bd"/>
</dbReference>
<dbReference type="CDD" id="cd06193">
    <property type="entry name" value="siderophore_interacting"/>
    <property type="match status" value="1"/>
</dbReference>
<dbReference type="Gene3D" id="3.40.50.80">
    <property type="entry name" value="Nucleotide-binding domain of ferredoxin-NADP reductase (FNR) module"/>
    <property type="match status" value="1"/>
</dbReference>
<proteinExistence type="inferred from homology"/>
<comment type="caution">
    <text evidence="3">The sequence shown here is derived from an EMBL/GenBank/DDBJ whole genome shotgun (WGS) entry which is preliminary data.</text>
</comment>
<comment type="similarity">
    <text evidence="1">Belongs to the SIP oxidoreductase family.</text>
</comment>
<dbReference type="AlphaFoldDB" id="A0A0H2MHU5"/>
<evidence type="ECO:0000313" key="4">
    <source>
        <dbReference type="Proteomes" id="UP000035444"/>
    </source>
</evidence>
<protein>
    <recommendedName>
        <fullName evidence="2">FAD-binding FR-type domain-containing protein</fullName>
    </recommendedName>
</protein>
<dbReference type="Proteomes" id="UP000035444">
    <property type="component" value="Unassembled WGS sequence"/>
</dbReference>
<dbReference type="OrthoDB" id="9814826at2"/>
<dbReference type="PANTHER" id="PTHR30157:SF0">
    <property type="entry name" value="NADPH-DEPENDENT FERRIC-CHELATE REDUCTASE"/>
    <property type="match status" value="1"/>
</dbReference>
<accession>A0A0H2MHU5</accession>
<name>A0A0H2MHU5_9PROT</name>
<dbReference type="PROSITE" id="PS51384">
    <property type="entry name" value="FAD_FR"/>
    <property type="match status" value="1"/>
</dbReference>
<dbReference type="InterPro" id="IPR039374">
    <property type="entry name" value="SIP_fam"/>
</dbReference>
<dbReference type="STRING" id="1489064.WH96_04335"/>
<dbReference type="Gene3D" id="2.40.30.10">
    <property type="entry name" value="Translation factors"/>
    <property type="match status" value="1"/>
</dbReference>
<evidence type="ECO:0000259" key="2">
    <source>
        <dbReference type="PROSITE" id="PS51384"/>
    </source>
</evidence>
<dbReference type="Pfam" id="PF08021">
    <property type="entry name" value="FAD_binding_9"/>
    <property type="match status" value="1"/>
</dbReference>
<keyword evidence="4" id="KW-1185">Reference proteome</keyword>
<dbReference type="EMBL" id="LAQL01000003">
    <property type="protein sequence ID" value="KLN61918.1"/>
    <property type="molecule type" value="Genomic_DNA"/>
</dbReference>
<evidence type="ECO:0000313" key="3">
    <source>
        <dbReference type="EMBL" id="KLN61918.1"/>
    </source>
</evidence>
<organism evidence="3 4">
    <name type="scientific">Kiloniella spongiae</name>
    <dbReference type="NCBI Taxonomy" id="1489064"/>
    <lineage>
        <taxon>Bacteria</taxon>
        <taxon>Pseudomonadati</taxon>
        <taxon>Pseudomonadota</taxon>
        <taxon>Alphaproteobacteria</taxon>
        <taxon>Rhodospirillales</taxon>
        <taxon>Kiloniellaceae</taxon>
        <taxon>Kiloniella</taxon>
    </lineage>
</organism>
<dbReference type="InterPro" id="IPR017927">
    <property type="entry name" value="FAD-bd_FR_type"/>
</dbReference>
<evidence type="ECO:0000256" key="1">
    <source>
        <dbReference type="ARBA" id="ARBA00035644"/>
    </source>
</evidence>
<dbReference type="SUPFAM" id="SSF63380">
    <property type="entry name" value="Riboflavin synthase domain-like"/>
    <property type="match status" value="1"/>
</dbReference>
<dbReference type="PANTHER" id="PTHR30157">
    <property type="entry name" value="FERRIC REDUCTASE, NADPH-DEPENDENT"/>
    <property type="match status" value="1"/>
</dbReference>
<dbReference type="InterPro" id="IPR039261">
    <property type="entry name" value="FNR_nucleotide-bd"/>
</dbReference>